<dbReference type="Gramene" id="EFJ32869">
    <property type="protein sequence ID" value="EFJ32869"/>
    <property type="gene ID" value="SELMODRAFT_29765"/>
</dbReference>
<dbReference type="Pfam" id="PF04627">
    <property type="entry name" value="ATP-synt_Eps"/>
    <property type="match status" value="1"/>
</dbReference>
<dbReference type="GO" id="GO:0045259">
    <property type="term" value="C:proton-transporting ATP synthase complex"/>
    <property type="evidence" value="ECO:0007669"/>
    <property type="project" value="InterPro"/>
</dbReference>
<accession>D8R320</accession>
<evidence type="ECO:0000313" key="4">
    <source>
        <dbReference type="Proteomes" id="UP000001514"/>
    </source>
</evidence>
<dbReference type="eggNOG" id="KOG3495">
    <property type="taxonomic scope" value="Eukaryota"/>
</dbReference>
<dbReference type="GO" id="GO:0005743">
    <property type="term" value="C:mitochondrial inner membrane"/>
    <property type="evidence" value="ECO:0000318"/>
    <property type="project" value="GO_Central"/>
</dbReference>
<dbReference type="OrthoDB" id="269124at2759"/>
<evidence type="ECO:0000256" key="1">
    <source>
        <dbReference type="ARBA" id="ARBA00009502"/>
    </source>
</evidence>
<gene>
    <name evidence="3" type="ORF">SELMODRAFT_29765</name>
    <name evidence="2" type="ORF">SELMODRAFT_39266</name>
</gene>
<dbReference type="InParanoid" id="D8R320"/>
<feature type="non-terminal residue" evidence="3">
    <location>
        <position position="57"/>
    </location>
</feature>
<dbReference type="KEGG" id="smo:SELMODRAFT_39266"/>
<dbReference type="HOGENOM" id="CLU_187039_2_1_1"/>
<dbReference type="CDD" id="cd12153">
    <property type="entry name" value="F1-ATPase_epsilon"/>
    <property type="match status" value="1"/>
</dbReference>
<dbReference type="KEGG" id="smo:SELMODRAFT_29765"/>
<name>D8R320_SELML</name>
<dbReference type="FunCoup" id="D8R320">
    <property type="interactions" value="1691"/>
</dbReference>
<evidence type="ECO:0000313" key="2">
    <source>
        <dbReference type="EMBL" id="EFJ14592.1"/>
    </source>
</evidence>
<organism evidence="4">
    <name type="scientific">Selaginella moellendorffii</name>
    <name type="common">Spikemoss</name>
    <dbReference type="NCBI Taxonomy" id="88036"/>
    <lineage>
        <taxon>Eukaryota</taxon>
        <taxon>Viridiplantae</taxon>
        <taxon>Streptophyta</taxon>
        <taxon>Embryophyta</taxon>
        <taxon>Tracheophyta</taxon>
        <taxon>Lycopodiopsida</taxon>
        <taxon>Selaginellales</taxon>
        <taxon>Selaginellaceae</taxon>
        <taxon>Selaginella</taxon>
    </lineage>
</organism>
<keyword evidence="4" id="KW-1185">Reference proteome</keyword>
<dbReference type="OMA" id="IKFTQWK"/>
<reference evidence="3 4" key="1">
    <citation type="journal article" date="2011" name="Science">
        <title>The Selaginella genome identifies genetic changes associated with the evolution of vascular plants.</title>
        <authorList>
            <person name="Banks J.A."/>
            <person name="Nishiyama T."/>
            <person name="Hasebe M."/>
            <person name="Bowman J.L."/>
            <person name="Gribskov M."/>
            <person name="dePamphilis C."/>
            <person name="Albert V.A."/>
            <person name="Aono N."/>
            <person name="Aoyama T."/>
            <person name="Ambrose B.A."/>
            <person name="Ashton N.W."/>
            <person name="Axtell M.J."/>
            <person name="Barker E."/>
            <person name="Barker M.S."/>
            <person name="Bennetzen J.L."/>
            <person name="Bonawitz N.D."/>
            <person name="Chapple C."/>
            <person name="Cheng C."/>
            <person name="Correa L.G."/>
            <person name="Dacre M."/>
            <person name="DeBarry J."/>
            <person name="Dreyer I."/>
            <person name="Elias M."/>
            <person name="Engstrom E.M."/>
            <person name="Estelle M."/>
            <person name="Feng L."/>
            <person name="Finet C."/>
            <person name="Floyd S.K."/>
            <person name="Frommer W.B."/>
            <person name="Fujita T."/>
            <person name="Gramzow L."/>
            <person name="Gutensohn M."/>
            <person name="Harholt J."/>
            <person name="Hattori M."/>
            <person name="Heyl A."/>
            <person name="Hirai T."/>
            <person name="Hiwatashi Y."/>
            <person name="Ishikawa M."/>
            <person name="Iwata M."/>
            <person name="Karol K.G."/>
            <person name="Koehler B."/>
            <person name="Kolukisaoglu U."/>
            <person name="Kubo M."/>
            <person name="Kurata T."/>
            <person name="Lalonde S."/>
            <person name="Li K."/>
            <person name="Li Y."/>
            <person name="Litt A."/>
            <person name="Lyons E."/>
            <person name="Manning G."/>
            <person name="Maruyama T."/>
            <person name="Michael T.P."/>
            <person name="Mikami K."/>
            <person name="Miyazaki S."/>
            <person name="Morinaga S."/>
            <person name="Murata T."/>
            <person name="Mueller-Roeber B."/>
            <person name="Nelson D.R."/>
            <person name="Obara M."/>
            <person name="Oguri Y."/>
            <person name="Olmstead R.G."/>
            <person name="Onodera N."/>
            <person name="Petersen B.L."/>
            <person name="Pils B."/>
            <person name="Prigge M."/>
            <person name="Rensing S.A."/>
            <person name="Riano-Pachon D.M."/>
            <person name="Roberts A.W."/>
            <person name="Sato Y."/>
            <person name="Scheller H.V."/>
            <person name="Schulz B."/>
            <person name="Schulz C."/>
            <person name="Shakirov E.V."/>
            <person name="Shibagaki N."/>
            <person name="Shinohara N."/>
            <person name="Shippen D.E."/>
            <person name="Soerensen I."/>
            <person name="Sotooka R."/>
            <person name="Sugimoto N."/>
            <person name="Sugita M."/>
            <person name="Sumikawa N."/>
            <person name="Tanurdzic M."/>
            <person name="Theissen G."/>
            <person name="Ulvskov P."/>
            <person name="Wakazuki S."/>
            <person name="Weng J.K."/>
            <person name="Willats W.W."/>
            <person name="Wipf D."/>
            <person name="Wolf P.G."/>
            <person name="Yang L."/>
            <person name="Zimmer A.D."/>
            <person name="Zhu Q."/>
            <person name="Mitros T."/>
            <person name="Hellsten U."/>
            <person name="Loque D."/>
            <person name="Otillar R."/>
            <person name="Salamov A."/>
            <person name="Schmutz J."/>
            <person name="Shapiro H."/>
            <person name="Lindquist E."/>
            <person name="Lucas S."/>
            <person name="Rokhsar D."/>
            <person name="Grigoriev I.V."/>
        </authorList>
    </citation>
    <scope>NUCLEOTIDE SEQUENCE [LARGE SCALE GENOMIC DNA]</scope>
</reference>
<dbReference type="SUPFAM" id="SSF48690">
    <property type="entry name" value="Epsilon subunit of mitochondrial F1F0-ATP synthase"/>
    <property type="match status" value="1"/>
</dbReference>
<dbReference type="PANTHER" id="PTHR12448:SF0">
    <property type="entry name" value="ATP SYNTHASE SUBUNIT EPSILON, MITOCHONDRIAL"/>
    <property type="match status" value="1"/>
</dbReference>
<evidence type="ECO:0008006" key="5">
    <source>
        <dbReference type="Google" id="ProtNLM"/>
    </source>
</evidence>
<dbReference type="Gramene" id="EFJ14592">
    <property type="protein sequence ID" value="EFJ14592"/>
    <property type="gene ID" value="SELMODRAFT_39266"/>
</dbReference>
<dbReference type="GO" id="GO:0042776">
    <property type="term" value="P:proton motive force-driven mitochondrial ATP synthesis"/>
    <property type="evidence" value="ECO:0000318"/>
    <property type="project" value="GO_Central"/>
</dbReference>
<sequence>AATAYWRVAGMTYMSYANACATHLRKCLKEPYKTQTAAREQVHYKITKWVDGVAQKP</sequence>
<dbReference type="InterPro" id="IPR006721">
    <property type="entry name" value="ATP_synth_F1_esu_mt"/>
</dbReference>
<dbReference type="AlphaFoldDB" id="D8R320"/>
<dbReference type="STRING" id="88036.D8R320"/>
<evidence type="ECO:0000313" key="3">
    <source>
        <dbReference type="EMBL" id="EFJ32869.1"/>
    </source>
</evidence>
<dbReference type="EMBL" id="GL377571">
    <property type="protein sequence ID" value="EFJ32869.1"/>
    <property type="molecule type" value="Genomic_DNA"/>
</dbReference>
<dbReference type="GO" id="GO:0046933">
    <property type="term" value="F:proton-transporting ATP synthase activity, rotational mechanism"/>
    <property type="evidence" value="ECO:0007669"/>
    <property type="project" value="InterPro"/>
</dbReference>
<comment type="similarity">
    <text evidence="1">Belongs to the eukaryotic ATPase epsilon family.</text>
</comment>
<proteinExistence type="inferred from homology"/>
<dbReference type="Proteomes" id="UP000001514">
    <property type="component" value="Unassembled WGS sequence"/>
</dbReference>
<protein>
    <recommendedName>
        <fullName evidence="5">ATP synthase subunit epsilon, mitochondrial</fullName>
    </recommendedName>
</protein>
<dbReference type="InterPro" id="IPR036742">
    <property type="entry name" value="ATP_synth_F1_esu_sf_mt"/>
</dbReference>
<dbReference type="Gene3D" id="1.10.1620.20">
    <property type="entry name" value="ATP synthase, F1 complex, epsilon subunit superfamily, mitochondrial"/>
    <property type="match status" value="1"/>
</dbReference>
<feature type="non-terminal residue" evidence="3">
    <location>
        <position position="1"/>
    </location>
</feature>
<dbReference type="PANTHER" id="PTHR12448">
    <property type="entry name" value="ATP SYNTHASE EPSILON CHAIN, MITOCHONDRIAL"/>
    <property type="match status" value="1"/>
</dbReference>
<dbReference type="EMBL" id="GL377627">
    <property type="protein sequence ID" value="EFJ14592.1"/>
    <property type="molecule type" value="Genomic_DNA"/>
</dbReference>